<keyword evidence="3 5" id="KW-0677">Repeat</keyword>
<dbReference type="EMBL" id="JAYDYQ010002533">
    <property type="protein sequence ID" value="KAK4485698.1"/>
    <property type="molecule type" value="Genomic_DNA"/>
</dbReference>
<keyword evidence="2 4" id="KW-0853">WD repeat</keyword>
<dbReference type="PROSITE" id="PS00678">
    <property type="entry name" value="WD_REPEATS_1"/>
    <property type="match status" value="2"/>
</dbReference>
<dbReference type="SMART" id="SM00320">
    <property type="entry name" value="WD40"/>
    <property type="match status" value="1"/>
</dbReference>
<evidence type="ECO:0000313" key="7">
    <source>
        <dbReference type="Proteomes" id="UP001291926"/>
    </source>
</evidence>
<dbReference type="InterPro" id="IPR037588">
    <property type="entry name" value="MLST8"/>
</dbReference>
<evidence type="ECO:0000256" key="2">
    <source>
        <dbReference type="ARBA" id="ARBA00022574"/>
    </source>
</evidence>
<sequence length="129" mass="14599">MYSGPEDGIVKIWDLRAPGCQREYESRGAVITVVLHPNQTELISGDQNGNIRVWDLTANSCSCDCLQVEHKQNFRVFKWNIKYRNYISKSGSRGVYIRRSLTVMWDGSMVVAANNRATCLLCMGEGFDS</sequence>
<evidence type="ECO:0000313" key="6">
    <source>
        <dbReference type="EMBL" id="KAK4485698.1"/>
    </source>
</evidence>
<evidence type="ECO:0000256" key="4">
    <source>
        <dbReference type="PROSITE-ProRule" id="PRU00221"/>
    </source>
</evidence>
<comment type="caution">
    <text evidence="6">The sequence shown here is derived from an EMBL/GenBank/DDBJ whole genome shotgun (WGS) entry which is preliminary data.</text>
</comment>
<accession>A0ABR0DA72</accession>
<keyword evidence="7" id="KW-1185">Reference proteome</keyword>
<dbReference type="SUPFAM" id="SSF50978">
    <property type="entry name" value="WD40 repeat-like"/>
    <property type="match status" value="1"/>
</dbReference>
<dbReference type="InterPro" id="IPR001680">
    <property type="entry name" value="WD40_rpt"/>
</dbReference>
<comment type="subcellular location">
    <subcellularLocation>
        <location evidence="5">Endosome</location>
    </subcellularLocation>
</comment>
<dbReference type="InterPro" id="IPR036322">
    <property type="entry name" value="WD40_repeat_dom_sf"/>
</dbReference>
<feature type="repeat" description="WD" evidence="4">
    <location>
        <begin position="23"/>
        <end position="56"/>
    </location>
</feature>
<dbReference type="InterPro" id="IPR019775">
    <property type="entry name" value="WD40_repeat_CS"/>
</dbReference>
<keyword evidence="5" id="KW-0967">Endosome</keyword>
<dbReference type="PANTHER" id="PTHR19842:SF0">
    <property type="entry name" value="TARGET OF RAPAMYCIN COMPLEX SUBUNIT LST8"/>
    <property type="match status" value="1"/>
</dbReference>
<feature type="repeat" description="WD" evidence="4">
    <location>
        <begin position="1"/>
        <end position="16"/>
    </location>
</feature>
<comment type="function">
    <text evidence="5">Component of TORC1 complex, which is an essential cell growth regulator that controls plant development. Acts by activating transcription, protein synthesis and ribosome biogenesis, and inhibiting mRNA degradation and autophagy.</text>
</comment>
<dbReference type="PANTHER" id="PTHR19842">
    <property type="entry name" value="G BETA-LIKE PROTEIN GBL"/>
    <property type="match status" value="1"/>
</dbReference>
<organism evidence="6 7">
    <name type="scientific">Penstemon davidsonii</name>
    <dbReference type="NCBI Taxonomy" id="160366"/>
    <lineage>
        <taxon>Eukaryota</taxon>
        <taxon>Viridiplantae</taxon>
        <taxon>Streptophyta</taxon>
        <taxon>Embryophyta</taxon>
        <taxon>Tracheophyta</taxon>
        <taxon>Spermatophyta</taxon>
        <taxon>Magnoliopsida</taxon>
        <taxon>eudicotyledons</taxon>
        <taxon>Gunneridae</taxon>
        <taxon>Pentapetalae</taxon>
        <taxon>asterids</taxon>
        <taxon>lamiids</taxon>
        <taxon>Lamiales</taxon>
        <taxon>Plantaginaceae</taxon>
        <taxon>Cheloneae</taxon>
        <taxon>Penstemon</taxon>
    </lineage>
</organism>
<dbReference type="Gene3D" id="2.130.10.10">
    <property type="entry name" value="YVTN repeat-like/Quinoprotein amine dehydrogenase"/>
    <property type="match status" value="1"/>
</dbReference>
<evidence type="ECO:0000256" key="1">
    <source>
        <dbReference type="ARBA" id="ARBA00009890"/>
    </source>
</evidence>
<protein>
    <recommendedName>
        <fullName evidence="5">Target of rapamycin complex subunit LST8</fullName>
        <shortName evidence="5">TORC subunit LST8</shortName>
    </recommendedName>
    <alternativeName>
        <fullName evidence="5">Lethal with SEC13 protein 8 homolog</fullName>
    </alternativeName>
</protein>
<reference evidence="6 7" key="1">
    <citation type="journal article" date="2023" name="bioRxiv">
        <title>Genome report: Whole genome sequence and annotation of Penstemon davidsonii.</title>
        <authorList>
            <person name="Ostevik K.L."/>
            <person name="Alabady M."/>
            <person name="Zhang M."/>
            <person name="Rausher M.D."/>
        </authorList>
    </citation>
    <scope>NUCLEOTIDE SEQUENCE [LARGE SCALE GENOMIC DNA]</scope>
    <source>
        <strain evidence="6">DNT005</strain>
        <tissue evidence="6">Whole leaf</tissue>
    </source>
</reference>
<comment type="subunit">
    <text evidence="5">The target of rapamycin complex 1 (TORC1) is composed of at least RAPTOR, LST8 and TOR.</text>
</comment>
<evidence type="ECO:0000256" key="3">
    <source>
        <dbReference type="ARBA" id="ARBA00022737"/>
    </source>
</evidence>
<proteinExistence type="inferred from homology"/>
<dbReference type="PROSITE" id="PS50294">
    <property type="entry name" value="WD_REPEATS_REGION"/>
    <property type="match status" value="1"/>
</dbReference>
<evidence type="ECO:0000256" key="5">
    <source>
        <dbReference type="RuleBase" id="RU369068"/>
    </source>
</evidence>
<gene>
    <name evidence="6" type="ORF">RD792_008343</name>
</gene>
<dbReference type="Proteomes" id="UP001291926">
    <property type="component" value="Unassembled WGS sequence"/>
</dbReference>
<dbReference type="Pfam" id="PF00400">
    <property type="entry name" value="WD40"/>
    <property type="match status" value="1"/>
</dbReference>
<dbReference type="PROSITE" id="PS50082">
    <property type="entry name" value="WD_REPEATS_2"/>
    <property type="match status" value="2"/>
</dbReference>
<name>A0ABR0DA72_9LAMI</name>
<dbReference type="InterPro" id="IPR015943">
    <property type="entry name" value="WD40/YVTN_repeat-like_dom_sf"/>
</dbReference>
<comment type="similarity">
    <text evidence="1 5">Belongs to the WD repeat LST8 family.</text>
</comment>